<evidence type="ECO:0000313" key="2">
    <source>
        <dbReference type="Proteomes" id="UP001165064"/>
    </source>
</evidence>
<name>A0ACB5T3E6_AMBMO</name>
<sequence length="283" mass="30109">MYYFDKFAKMIIESMKDTTTVQIQQITLILALSHVAAILHLEIKSNLCISDATDSTSLNLLPQIDQFNECLKLLELFKSKWWYSAASFFLFKTVIDKDKINMPHIGTRLDGNGSSHTTNGNNAHDIVGCKDGNIGGDVGPTTGGNNVRGGVLDTSKDMGNLPDIVQPIPFPQPLTSDGLVSGGTYTSLGSIRPTTGSSGVAVGQSESNIGTGIDTIGIDRNVGGSVGAGEAVVSHESFDQVDKNNIGVVNEILGMNSFEKTQELLNSVFAEGKSFLDLGLGHV</sequence>
<keyword evidence="2" id="KW-1185">Reference proteome</keyword>
<dbReference type="EMBL" id="BSXS01003122">
    <property type="protein sequence ID" value="GME80578.1"/>
    <property type="molecule type" value="Genomic_DNA"/>
</dbReference>
<proteinExistence type="predicted"/>
<comment type="caution">
    <text evidence="1">The sequence shown here is derived from an EMBL/GenBank/DDBJ whole genome shotgun (WGS) entry which is preliminary data.</text>
</comment>
<reference evidence="1" key="1">
    <citation type="submission" date="2023-04" db="EMBL/GenBank/DDBJ databases">
        <title>Ambrosiozyma monospora NBRC 10751.</title>
        <authorList>
            <person name="Ichikawa N."/>
            <person name="Sato H."/>
            <person name="Tonouchi N."/>
        </authorList>
    </citation>
    <scope>NUCLEOTIDE SEQUENCE</scope>
    <source>
        <strain evidence="1">NBRC 10751</strain>
    </source>
</reference>
<gene>
    <name evidence="1" type="ORF">Amon02_000451500</name>
</gene>
<protein>
    <submittedName>
        <fullName evidence="1">Unnamed protein product</fullName>
    </submittedName>
</protein>
<evidence type="ECO:0000313" key="1">
    <source>
        <dbReference type="EMBL" id="GME80578.1"/>
    </source>
</evidence>
<organism evidence="1 2">
    <name type="scientific">Ambrosiozyma monospora</name>
    <name type="common">Yeast</name>
    <name type="synonym">Endomycopsis monosporus</name>
    <dbReference type="NCBI Taxonomy" id="43982"/>
    <lineage>
        <taxon>Eukaryota</taxon>
        <taxon>Fungi</taxon>
        <taxon>Dikarya</taxon>
        <taxon>Ascomycota</taxon>
        <taxon>Saccharomycotina</taxon>
        <taxon>Pichiomycetes</taxon>
        <taxon>Pichiales</taxon>
        <taxon>Pichiaceae</taxon>
        <taxon>Ambrosiozyma</taxon>
    </lineage>
</organism>
<dbReference type="Proteomes" id="UP001165064">
    <property type="component" value="Unassembled WGS sequence"/>
</dbReference>
<accession>A0ACB5T3E6</accession>